<organism evidence="13 14">
    <name type="scientific">Microvirga subterranea</name>
    <dbReference type="NCBI Taxonomy" id="186651"/>
    <lineage>
        <taxon>Bacteria</taxon>
        <taxon>Pseudomonadati</taxon>
        <taxon>Pseudomonadota</taxon>
        <taxon>Alphaproteobacteria</taxon>
        <taxon>Hyphomicrobiales</taxon>
        <taxon>Methylobacteriaceae</taxon>
        <taxon>Microvirga</taxon>
    </lineage>
</organism>
<gene>
    <name evidence="11" type="primary">nadD</name>
    <name evidence="13" type="ORF">DES45_11368</name>
</gene>
<name>A0A370HAM0_9HYPH</name>
<evidence type="ECO:0000256" key="8">
    <source>
        <dbReference type="ARBA" id="ARBA00022840"/>
    </source>
</evidence>
<dbReference type="InterPro" id="IPR005248">
    <property type="entry name" value="NadD/NMNAT"/>
</dbReference>
<evidence type="ECO:0000256" key="4">
    <source>
        <dbReference type="ARBA" id="ARBA00022642"/>
    </source>
</evidence>
<comment type="catalytic activity">
    <reaction evidence="10 11">
        <text>nicotinate beta-D-ribonucleotide + ATP + H(+) = deamido-NAD(+) + diphosphate</text>
        <dbReference type="Rhea" id="RHEA:22860"/>
        <dbReference type="ChEBI" id="CHEBI:15378"/>
        <dbReference type="ChEBI" id="CHEBI:30616"/>
        <dbReference type="ChEBI" id="CHEBI:33019"/>
        <dbReference type="ChEBI" id="CHEBI:57502"/>
        <dbReference type="ChEBI" id="CHEBI:58437"/>
        <dbReference type="EC" id="2.7.7.18"/>
    </reaction>
</comment>
<dbReference type="PANTHER" id="PTHR39321">
    <property type="entry name" value="NICOTINATE-NUCLEOTIDE ADENYLYLTRANSFERASE-RELATED"/>
    <property type="match status" value="1"/>
</dbReference>
<dbReference type="NCBIfam" id="TIGR00482">
    <property type="entry name" value="nicotinate (nicotinamide) nucleotide adenylyltransferase"/>
    <property type="match status" value="1"/>
</dbReference>
<feature type="domain" description="Cytidyltransferase-like" evidence="12">
    <location>
        <begin position="29"/>
        <end position="208"/>
    </location>
</feature>
<accession>A0A370HAM0</accession>
<dbReference type="CDD" id="cd02165">
    <property type="entry name" value="NMNAT"/>
    <property type="match status" value="1"/>
</dbReference>
<dbReference type="InterPro" id="IPR014729">
    <property type="entry name" value="Rossmann-like_a/b/a_fold"/>
</dbReference>
<evidence type="ECO:0000259" key="12">
    <source>
        <dbReference type="Pfam" id="PF01467"/>
    </source>
</evidence>
<evidence type="ECO:0000256" key="7">
    <source>
        <dbReference type="ARBA" id="ARBA00022741"/>
    </source>
</evidence>
<dbReference type="GO" id="GO:0005524">
    <property type="term" value="F:ATP binding"/>
    <property type="evidence" value="ECO:0007669"/>
    <property type="project" value="UniProtKB-KW"/>
</dbReference>
<dbReference type="NCBIfam" id="NF000845">
    <property type="entry name" value="PRK00071.2-4"/>
    <property type="match status" value="1"/>
</dbReference>
<dbReference type="RefSeq" id="WP_114772690.1">
    <property type="nucleotide sequence ID" value="NZ_QQBB01000013.1"/>
</dbReference>
<keyword evidence="14" id="KW-1185">Reference proteome</keyword>
<evidence type="ECO:0000256" key="2">
    <source>
        <dbReference type="ARBA" id="ARBA00005019"/>
    </source>
</evidence>
<keyword evidence="6 11" id="KW-0548">Nucleotidyltransferase</keyword>
<evidence type="ECO:0000256" key="3">
    <source>
        <dbReference type="ARBA" id="ARBA00009014"/>
    </source>
</evidence>
<evidence type="ECO:0000256" key="10">
    <source>
        <dbReference type="ARBA" id="ARBA00048721"/>
    </source>
</evidence>
<evidence type="ECO:0000256" key="11">
    <source>
        <dbReference type="HAMAP-Rule" id="MF_00244"/>
    </source>
</evidence>
<keyword evidence="4 11" id="KW-0662">Pyridine nucleotide biosynthesis</keyword>
<dbReference type="InterPro" id="IPR004821">
    <property type="entry name" value="Cyt_trans-like"/>
</dbReference>
<evidence type="ECO:0000313" key="14">
    <source>
        <dbReference type="Proteomes" id="UP000254925"/>
    </source>
</evidence>
<dbReference type="EMBL" id="QQBB01000013">
    <property type="protein sequence ID" value="RDI53645.1"/>
    <property type="molecule type" value="Genomic_DNA"/>
</dbReference>
<dbReference type="UniPathway" id="UPA00253">
    <property type="reaction ID" value="UER00332"/>
</dbReference>
<comment type="function">
    <text evidence="1 11">Catalyzes the reversible adenylation of nicotinate mononucleotide (NaMN) to nicotinic acid adenine dinucleotide (NaAD).</text>
</comment>
<evidence type="ECO:0000256" key="5">
    <source>
        <dbReference type="ARBA" id="ARBA00022679"/>
    </source>
</evidence>
<dbReference type="EC" id="2.7.7.18" evidence="11"/>
<evidence type="ECO:0000256" key="1">
    <source>
        <dbReference type="ARBA" id="ARBA00002324"/>
    </source>
</evidence>
<keyword evidence="9 11" id="KW-0520">NAD</keyword>
<keyword evidence="8 11" id="KW-0067">ATP-binding</keyword>
<dbReference type="Proteomes" id="UP000254925">
    <property type="component" value="Unassembled WGS sequence"/>
</dbReference>
<dbReference type="GO" id="GO:0004515">
    <property type="term" value="F:nicotinate-nucleotide adenylyltransferase activity"/>
    <property type="evidence" value="ECO:0007669"/>
    <property type="project" value="UniProtKB-UniRule"/>
</dbReference>
<reference evidence="13 14" key="1">
    <citation type="submission" date="2018-07" db="EMBL/GenBank/DDBJ databases">
        <title>Genomic Encyclopedia of Type Strains, Phase IV (KMG-IV): sequencing the most valuable type-strain genomes for metagenomic binning, comparative biology and taxonomic classification.</title>
        <authorList>
            <person name="Goeker M."/>
        </authorList>
    </citation>
    <scope>NUCLEOTIDE SEQUENCE [LARGE SCALE GENOMIC DNA]</scope>
    <source>
        <strain evidence="13 14">DSM 14364</strain>
    </source>
</reference>
<dbReference type="OrthoDB" id="5295945at2"/>
<dbReference type="Pfam" id="PF01467">
    <property type="entry name" value="CTP_transf_like"/>
    <property type="match status" value="1"/>
</dbReference>
<evidence type="ECO:0000256" key="6">
    <source>
        <dbReference type="ARBA" id="ARBA00022695"/>
    </source>
</evidence>
<keyword evidence="5 11" id="KW-0808">Transferase</keyword>
<evidence type="ECO:0000256" key="9">
    <source>
        <dbReference type="ARBA" id="ARBA00023027"/>
    </source>
</evidence>
<dbReference type="SUPFAM" id="SSF52374">
    <property type="entry name" value="Nucleotidylyl transferase"/>
    <property type="match status" value="1"/>
</dbReference>
<dbReference type="AlphaFoldDB" id="A0A370HAM0"/>
<comment type="similarity">
    <text evidence="3 11">Belongs to the NadD family.</text>
</comment>
<dbReference type="HAMAP" id="MF_00244">
    <property type="entry name" value="NaMN_adenylyltr"/>
    <property type="match status" value="1"/>
</dbReference>
<protein>
    <recommendedName>
        <fullName evidence="11">Probable nicotinate-nucleotide adenylyltransferase</fullName>
        <ecNumber evidence="11">2.7.7.18</ecNumber>
    </recommendedName>
    <alternativeName>
        <fullName evidence="11">Deamido-NAD(+) diphosphorylase</fullName>
    </alternativeName>
    <alternativeName>
        <fullName evidence="11">Deamido-NAD(+) pyrophosphorylase</fullName>
    </alternativeName>
    <alternativeName>
        <fullName evidence="11">Nicotinate mononucleotide adenylyltransferase</fullName>
        <shortName evidence="11">NaMN adenylyltransferase</shortName>
    </alternativeName>
</protein>
<dbReference type="Gene3D" id="3.40.50.620">
    <property type="entry name" value="HUPs"/>
    <property type="match status" value="1"/>
</dbReference>
<dbReference type="NCBIfam" id="NF000843">
    <property type="entry name" value="PRK00071.2-2"/>
    <property type="match status" value="1"/>
</dbReference>
<comment type="pathway">
    <text evidence="2 11">Cofactor biosynthesis; NAD(+) biosynthesis; deamido-NAD(+) from nicotinate D-ribonucleotide: step 1/1.</text>
</comment>
<evidence type="ECO:0000313" key="13">
    <source>
        <dbReference type="EMBL" id="RDI53645.1"/>
    </source>
</evidence>
<proteinExistence type="inferred from homology"/>
<comment type="caution">
    <text evidence="13">The sequence shown here is derived from an EMBL/GenBank/DDBJ whole genome shotgun (WGS) entry which is preliminary data.</text>
</comment>
<dbReference type="GO" id="GO:0009435">
    <property type="term" value="P:NAD+ biosynthetic process"/>
    <property type="evidence" value="ECO:0007669"/>
    <property type="project" value="UniProtKB-UniRule"/>
</dbReference>
<dbReference type="PANTHER" id="PTHR39321:SF3">
    <property type="entry name" value="PHOSPHOPANTETHEINE ADENYLYLTRANSFERASE"/>
    <property type="match status" value="1"/>
</dbReference>
<keyword evidence="7 11" id="KW-0547">Nucleotide-binding</keyword>
<sequence>MKPAPSRFRLGASGLARLPRIAPGMRIGLYGGSFNPAHAGHRHVSLMALRRLGLDRIWWIVTPGNPLKDVGELAPMPLRVAEARQVARHPRIDVTTFEEDIRARYSVDTLAYLMRRYPGVRFVWIMGADSLAGFHRWRGWRRIARMMPFAVVDRPGWGLKALNSRAARDLSAWRISEAAAPALAGMEPPAWVFLHGPLSSLSSTAIRRMRRTSPSGGR</sequence>